<protein>
    <submittedName>
        <fullName evidence="6">Calcium-binding protein</fullName>
    </submittedName>
</protein>
<feature type="binding site" evidence="3">
    <location>
        <position position="159"/>
    </location>
    <ligand>
        <name>a divalent metal cation</name>
        <dbReference type="ChEBI" id="CHEBI:60240"/>
    </ligand>
</feature>
<feature type="domain" description="SMP-30/Gluconolactonase/LRE-like region" evidence="5">
    <location>
        <begin position="15"/>
        <end position="266"/>
    </location>
</feature>
<dbReference type="SUPFAM" id="SSF63829">
    <property type="entry name" value="Calcium-dependent phosphotriesterase"/>
    <property type="match status" value="1"/>
</dbReference>
<name>A0A0L8M545_STRVG</name>
<evidence type="ECO:0000256" key="1">
    <source>
        <dbReference type="ARBA" id="ARBA00008853"/>
    </source>
</evidence>
<dbReference type="InterPro" id="IPR013658">
    <property type="entry name" value="SGL"/>
</dbReference>
<dbReference type="PATRIC" id="fig|1961.12.peg.6884"/>
<evidence type="ECO:0000256" key="4">
    <source>
        <dbReference type="SAM" id="MobiDB-lite"/>
    </source>
</evidence>
<dbReference type="Gene3D" id="2.120.10.30">
    <property type="entry name" value="TolB, C-terminal domain"/>
    <property type="match status" value="1"/>
</dbReference>
<evidence type="ECO:0000313" key="7">
    <source>
        <dbReference type="Proteomes" id="UP000037084"/>
    </source>
</evidence>
<organism evidence="6 7">
    <name type="scientific">Streptomyces virginiae</name>
    <name type="common">Streptomyces cinnamonensis</name>
    <dbReference type="NCBI Taxonomy" id="1961"/>
    <lineage>
        <taxon>Bacteria</taxon>
        <taxon>Bacillati</taxon>
        <taxon>Actinomycetota</taxon>
        <taxon>Actinomycetes</taxon>
        <taxon>Kitasatosporales</taxon>
        <taxon>Streptomycetaceae</taxon>
        <taxon>Streptomyces</taxon>
    </lineage>
</organism>
<evidence type="ECO:0000256" key="3">
    <source>
        <dbReference type="PIRSR" id="PIRSR605511-2"/>
    </source>
</evidence>
<dbReference type="GO" id="GO:0004341">
    <property type="term" value="F:gluconolactonase activity"/>
    <property type="evidence" value="ECO:0007669"/>
    <property type="project" value="TreeGrafter"/>
</dbReference>
<keyword evidence="3" id="KW-0862">Zinc</keyword>
<feature type="binding site" evidence="3">
    <location>
        <position position="208"/>
    </location>
    <ligand>
        <name>a divalent metal cation</name>
        <dbReference type="ChEBI" id="CHEBI:60240"/>
    </ligand>
</feature>
<reference evidence="7" key="1">
    <citation type="submission" date="2015-07" db="EMBL/GenBank/DDBJ databases">
        <authorList>
            <consortium name="Consortium for Microbial Forensics and Genomics (microFORGE)"/>
            <person name="Knight B.M."/>
            <person name="Roberts D.P."/>
            <person name="Lin D."/>
            <person name="Hari K."/>
            <person name="Fletcher J."/>
            <person name="Melcher U."/>
            <person name="Blagden T."/>
            <person name="Winegar R.A."/>
        </authorList>
    </citation>
    <scope>NUCLEOTIDE SEQUENCE [LARGE SCALE GENOMIC DNA]</scope>
    <source>
        <strain evidence="7">NRRL B-1447</strain>
    </source>
</reference>
<dbReference type="Pfam" id="PF08450">
    <property type="entry name" value="SGL"/>
    <property type="match status" value="1"/>
</dbReference>
<evidence type="ECO:0000313" key="6">
    <source>
        <dbReference type="EMBL" id="KOG45528.1"/>
    </source>
</evidence>
<feature type="binding site" evidence="3">
    <location>
        <position position="131"/>
    </location>
    <ligand>
        <name>substrate</name>
    </ligand>
</feature>
<feature type="binding site" evidence="3">
    <location>
        <position position="111"/>
    </location>
    <ligand>
        <name>substrate</name>
    </ligand>
</feature>
<evidence type="ECO:0000259" key="5">
    <source>
        <dbReference type="Pfam" id="PF08450"/>
    </source>
</evidence>
<feature type="region of interest" description="Disordered" evidence="4">
    <location>
        <begin position="298"/>
        <end position="320"/>
    </location>
</feature>
<keyword evidence="3" id="KW-0479">Metal-binding</keyword>
<feature type="binding site" evidence="3">
    <location>
        <position position="113"/>
    </location>
    <ligand>
        <name>substrate</name>
    </ligand>
</feature>
<dbReference type="InterPro" id="IPR011042">
    <property type="entry name" value="6-blade_b-propeller_TolB-like"/>
</dbReference>
<proteinExistence type="inferred from homology"/>
<accession>A0A0L8M545</accession>
<dbReference type="EMBL" id="LGUV01000364">
    <property type="protein sequence ID" value="KOG45528.1"/>
    <property type="molecule type" value="Genomic_DNA"/>
</dbReference>
<comment type="cofactor">
    <cofactor evidence="3">
        <name>Zn(2+)</name>
        <dbReference type="ChEBI" id="CHEBI:29105"/>
    </cofactor>
    <text evidence="3">Binds 1 divalent metal cation per subunit.</text>
</comment>
<dbReference type="Proteomes" id="UP000037084">
    <property type="component" value="Unassembled WGS sequence"/>
</dbReference>
<comment type="caution">
    <text evidence="6">The sequence shown here is derived from an EMBL/GenBank/DDBJ whole genome shotgun (WGS) entry which is preliminary data.</text>
</comment>
<gene>
    <name evidence="6" type="ORF">ADK75_31040</name>
</gene>
<dbReference type="GO" id="GO:0005509">
    <property type="term" value="F:calcium ion binding"/>
    <property type="evidence" value="ECO:0007669"/>
    <property type="project" value="TreeGrafter"/>
</dbReference>
<feature type="binding site" evidence="3">
    <location>
        <position position="17"/>
    </location>
    <ligand>
        <name>a divalent metal cation</name>
        <dbReference type="ChEBI" id="CHEBI:60240"/>
    </ligand>
</feature>
<comment type="similarity">
    <text evidence="1">Belongs to the SMP-30/CGR1 family.</text>
</comment>
<sequence>MHLTALPCAPVPGRLTEGPVWHAGRGDLLWVDITAGLVHRAPLVARDDDSGLPDLGDRTTVSLDRPVGAVALCASGGLLAAAATSFLRVDEAGRAAEFAAPAVPDDGTPRRFNDAKCDPSGRLLAGTMAYDATPGAGTLYRLDPDGTVTTVLSPVTISNGLGWSPDGRLLYYADSPTHRVDVFDHDPATGALSARRPFADTSPAGMPDGLAVDTEGRVWVAVWGAGQVRAYTPDGALHAVVTVPASQVSSCAFAGPDLDLLIITTAADGLTAAQLAAQPHAGRIFICRPGATGLPVTPFADDPAQLPGSSTTSYDLRGSA</sequence>
<dbReference type="PRINTS" id="PR01790">
    <property type="entry name" value="SMP30FAMILY"/>
</dbReference>
<feature type="active site" description="Proton donor/acceptor" evidence="2">
    <location>
        <position position="208"/>
    </location>
</feature>
<dbReference type="PANTHER" id="PTHR10907">
    <property type="entry name" value="REGUCALCIN"/>
    <property type="match status" value="1"/>
</dbReference>
<dbReference type="AlphaFoldDB" id="A0A0L8M545"/>
<dbReference type="RefSeq" id="WP_053176341.1">
    <property type="nucleotide sequence ID" value="NZ_LGUV01000364.1"/>
</dbReference>
<evidence type="ECO:0000256" key="2">
    <source>
        <dbReference type="PIRSR" id="PIRSR605511-1"/>
    </source>
</evidence>
<dbReference type="InterPro" id="IPR005511">
    <property type="entry name" value="SMP-30"/>
</dbReference>
<dbReference type="PANTHER" id="PTHR10907:SF47">
    <property type="entry name" value="REGUCALCIN"/>
    <property type="match status" value="1"/>
</dbReference>
<dbReference type="GO" id="GO:0019853">
    <property type="term" value="P:L-ascorbic acid biosynthetic process"/>
    <property type="evidence" value="ECO:0007669"/>
    <property type="project" value="TreeGrafter"/>
</dbReference>